<dbReference type="AlphaFoldDB" id="A0A1G1ZMS8"/>
<dbReference type="PANTHER" id="PTHR32432:SF4">
    <property type="entry name" value="CELL DIVISION PROTEIN FTSA"/>
    <property type="match status" value="1"/>
</dbReference>
<dbReference type="NCBIfam" id="TIGR01174">
    <property type="entry name" value="ftsA"/>
    <property type="match status" value="1"/>
</dbReference>
<dbReference type="SMART" id="SM00842">
    <property type="entry name" value="FtsA"/>
    <property type="match status" value="1"/>
</dbReference>
<comment type="similarity">
    <text evidence="5 6">Belongs to the FtsA/MreB family.</text>
</comment>
<reference evidence="8 9" key="1">
    <citation type="journal article" date="2016" name="Nat. Commun.">
        <title>Thousands of microbial genomes shed light on interconnected biogeochemical processes in an aquifer system.</title>
        <authorList>
            <person name="Anantharaman K."/>
            <person name="Brown C.T."/>
            <person name="Hug L.A."/>
            <person name="Sharon I."/>
            <person name="Castelle C.J."/>
            <person name="Probst A.J."/>
            <person name="Thomas B.C."/>
            <person name="Singh A."/>
            <person name="Wilkins M.J."/>
            <person name="Karaoz U."/>
            <person name="Brodie E.L."/>
            <person name="Williams K.H."/>
            <person name="Hubbard S.S."/>
            <person name="Banfield J.F."/>
        </authorList>
    </citation>
    <scope>NUCLEOTIDE SEQUENCE [LARGE SCALE GENOMIC DNA]</scope>
</reference>
<evidence type="ECO:0000256" key="5">
    <source>
        <dbReference type="HAMAP-Rule" id="MF_02033"/>
    </source>
</evidence>
<evidence type="ECO:0000256" key="2">
    <source>
        <dbReference type="ARBA" id="ARBA00022618"/>
    </source>
</evidence>
<proteinExistence type="inferred from homology"/>
<dbReference type="InterPro" id="IPR003494">
    <property type="entry name" value="SHS2_FtsA"/>
</dbReference>
<dbReference type="InterPro" id="IPR050696">
    <property type="entry name" value="FtsA/MreB"/>
</dbReference>
<evidence type="ECO:0000256" key="1">
    <source>
        <dbReference type="ARBA" id="ARBA00022475"/>
    </source>
</evidence>
<dbReference type="InterPro" id="IPR043129">
    <property type="entry name" value="ATPase_NBD"/>
</dbReference>
<dbReference type="STRING" id="1798406.A3A04_02430"/>
<keyword evidence="1 5" id="KW-1003">Cell membrane</keyword>
<dbReference type="Proteomes" id="UP000178517">
    <property type="component" value="Unassembled WGS sequence"/>
</dbReference>
<dbReference type="GO" id="GO:0032153">
    <property type="term" value="C:cell division site"/>
    <property type="evidence" value="ECO:0007669"/>
    <property type="project" value="UniProtKB-UniRule"/>
</dbReference>
<comment type="caution">
    <text evidence="8">The sequence shown here is derived from an EMBL/GenBank/DDBJ whole genome shotgun (WGS) entry which is preliminary data.</text>
</comment>
<dbReference type="SUPFAM" id="SSF53067">
    <property type="entry name" value="Actin-like ATPase domain"/>
    <property type="match status" value="2"/>
</dbReference>
<evidence type="ECO:0000256" key="4">
    <source>
        <dbReference type="ARBA" id="ARBA00023306"/>
    </source>
</evidence>
<keyword evidence="4 5" id="KW-0131">Cell cycle</keyword>
<dbReference type="InterPro" id="IPR020823">
    <property type="entry name" value="Cell_div_FtsA"/>
</dbReference>
<accession>A0A1G1ZMS8</accession>
<comment type="subunit">
    <text evidence="5">Self-interacts. Interacts with FtsZ.</text>
</comment>
<dbReference type="PIRSF" id="PIRSF003101">
    <property type="entry name" value="FtsA"/>
    <property type="match status" value="1"/>
</dbReference>
<sequence length="409" mass="44048">MTKKSFVGLSVGSSKIRAIVAENGAKEKTTIVGVFEAPSYGFKKGKVVDFNEVVQSVGRVLSEIRNAYKPALRHIILGIPSVDFKMHRSRGSVAVGRADLEIGENDVLRVLEAARAVNIPHNRVLVHTLTREFIVDGVGDIADPLGMIGGKLEVDSFIVDLFAPTIKSLTKAVEMAGGHVGSVVFEPLAIARSLLSKNQKELGSMSLDIGFGLTTLSVFEEGKLLHMGVVPVGSSHITNDIAIGLKSSIDLAEKMKTGFGHAMAKEVSSRAAIDLLKIDEQMKGQVSQKFIIDIIEARLTEILDFVHNELKTIGKAGGLPAGVVLSGGGAKLPGLVDLIKRELRLPAQVGVPDTSAFLINDSMLQDELTDPECAAVVGLMLCNEDIEEPYSAMSSYKNWWRRILNIFIP</sequence>
<gene>
    <name evidence="5" type="primary">ftsA</name>
    <name evidence="8" type="ORF">A3A04_02430</name>
</gene>
<dbReference type="EMBL" id="MHJI01000011">
    <property type="protein sequence ID" value="OGY65912.1"/>
    <property type="molecule type" value="Genomic_DNA"/>
</dbReference>
<dbReference type="Pfam" id="PF02491">
    <property type="entry name" value="SHS2_FTSA"/>
    <property type="match status" value="1"/>
</dbReference>
<evidence type="ECO:0000256" key="6">
    <source>
        <dbReference type="PIRNR" id="PIRNR003101"/>
    </source>
</evidence>
<dbReference type="Pfam" id="PF14450">
    <property type="entry name" value="FtsA"/>
    <property type="match status" value="1"/>
</dbReference>
<keyword evidence="3 5" id="KW-0472">Membrane</keyword>
<dbReference type="Gene3D" id="3.30.420.40">
    <property type="match status" value="2"/>
</dbReference>
<name>A0A1G1ZMS8_9BACT</name>
<evidence type="ECO:0000259" key="7">
    <source>
        <dbReference type="SMART" id="SM00842"/>
    </source>
</evidence>
<dbReference type="GO" id="GO:0009898">
    <property type="term" value="C:cytoplasmic side of plasma membrane"/>
    <property type="evidence" value="ECO:0007669"/>
    <property type="project" value="UniProtKB-UniRule"/>
</dbReference>
<evidence type="ECO:0000313" key="8">
    <source>
        <dbReference type="EMBL" id="OGY65912.1"/>
    </source>
</evidence>
<dbReference type="PANTHER" id="PTHR32432">
    <property type="entry name" value="CELL DIVISION PROTEIN FTSA-RELATED"/>
    <property type="match status" value="1"/>
</dbReference>
<feature type="domain" description="SHS2" evidence="7">
    <location>
        <begin position="6"/>
        <end position="194"/>
    </location>
</feature>
<organism evidence="8 9">
    <name type="scientific">Candidatus Harrisonbacteria bacterium RIFCSPLOWO2_01_FULL_40_28</name>
    <dbReference type="NCBI Taxonomy" id="1798406"/>
    <lineage>
        <taxon>Bacteria</taxon>
        <taxon>Candidatus Harrisoniibacteriota</taxon>
    </lineage>
</organism>
<dbReference type="CDD" id="cd24048">
    <property type="entry name" value="ASKHA_NBD_FtsA"/>
    <property type="match status" value="1"/>
</dbReference>
<protein>
    <recommendedName>
        <fullName evidence="5 6">Cell division protein FtsA</fullName>
    </recommendedName>
</protein>
<evidence type="ECO:0000256" key="3">
    <source>
        <dbReference type="ARBA" id="ARBA00023136"/>
    </source>
</evidence>
<dbReference type="HAMAP" id="MF_02033">
    <property type="entry name" value="FtsA"/>
    <property type="match status" value="1"/>
</dbReference>
<evidence type="ECO:0000313" key="9">
    <source>
        <dbReference type="Proteomes" id="UP000178517"/>
    </source>
</evidence>
<comment type="subcellular location">
    <subcellularLocation>
        <location evidence="5">Cell membrane</location>
        <topology evidence="5">Peripheral membrane protein</topology>
        <orientation evidence="5">Cytoplasmic side</orientation>
    </subcellularLocation>
    <text evidence="5">Localizes to the Z ring in an FtsZ-dependent manner. Targeted to the membrane through a conserved C-terminal amphipathic helix.</text>
</comment>
<comment type="function">
    <text evidence="5 6">Cell division protein that is involved in the assembly of the Z ring. May serve as a membrane anchor for the Z ring.</text>
</comment>
<dbReference type="GO" id="GO:0043093">
    <property type="term" value="P:FtsZ-dependent cytokinesis"/>
    <property type="evidence" value="ECO:0007669"/>
    <property type="project" value="UniProtKB-UniRule"/>
</dbReference>
<keyword evidence="2 5" id="KW-0132">Cell division</keyword>